<dbReference type="EMBL" id="JAODUO010000532">
    <property type="protein sequence ID" value="KAK2178707.1"/>
    <property type="molecule type" value="Genomic_DNA"/>
</dbReference>
<dbReference type="Proteomes" id="UP001209878">
    <property type="component" value="Unassembled WGS sequence"/>
</dbReference>
<dbReference type="AlphaFoldDB" id="A0AAD9KW71"/>
<feature type="region of interest" description="Disordered" evidence="1">
    <location>
        <begin position="231"/>
        <end position="250"/>
    </location>
</feature>
<dbReference type="SUPFAM" id="SSF56219">
    <property type="entry name" value="DNase I-like"/>
    <property type="match status" value="1"/>
</dbReference>
<protein>
    <submittedName>
        <fullName evidence="2">Uncharacterized protein</fullName>
    </submittedName>
</protein>
<dbReference type="Gene3D" id="3.60.10.10">
    <property type="entry name" value="Endonuclease/exonuclease/phosphatase"/>
    <property type="match status" value="1"/>
</dbReference>
<reference evidence="2" key="1">
    <citation type="journal article" date="2023" name="Mol. Biol. Evol.">
        <title>Third-Generation Sequencing Reveals the Adaptive Role of the Epigenome in Three Deep-Sea Polychaetes.</title>
        <authorList>
            <person name="Perez M."/>
            <person name="Aroh O."/>
            <person name="Sun Y."/>
            <person name="Lan Y."/>
            <person name="Juniper S.K."/>
            <person name="Young C.R."/>
            <person name="Angers B."/>
            <person name="Qian P.Y."/>
        </authorList>
    </citation>
    <scope>NUCLEOTIDE SEQUENCE</scope>
    <source>
        <strain evidence="2">R07B-5</strain>
    </source>
</reference>
<name>A0AAD9KW71_RIDPI</name>
<dbReference type="InterPro" id="IPR036691">
    <property type="entry name" value="Endo/exonu/phosph_ase_sf"/>
</dbReference>
<evidence type="ECO:0000313" key="2">
    <source>
        <dbReference type="EMBL" id="KAK2178707.1"/>
    </source>
</evidence>
<keyword evidence="3" id="KW-1185">Reference proteome</keyword>
<proteinExistence type="predicted"/>
<accession>A0AAD9KW71</accession>
<comment type="caution">
    <text evidence="2">The sequence shown here is derived from an EMBL/GenBank/DDBJ whole genome shotgun (WGS) entry which is preliminary data.</text>
</comment>
<dbReference type="PANTHER" id="PTHR46670:SF3">
    <property type="entry name" value="ENDONUCLEASE_EXONUCLEASE_PHOSPHATASE DOMAIN-CONTAINING PROTEIN"/>
    <property type="match status" value="1"/>
</dbReference>
<evidence type="ECO:0000256" key="1">
    <source>
        <dbReference type="SAM" id="MobiDB-lite"/>
    </source>
</evidence>
<sequence length="262" mass="29217">MHQLCRQKAKAFKRVTKAVYDDLNAFGISYARPTHRGTSGGRKQCQVTTAIPVKVTPGRTALPTPSLCNNLVQTVNRSNLISVKLQQHCTTNSLRAAVLNIRSACELGKCQQIQDLITENQLDICSLTETWFKPSHIAVKAVVPPGYTMKHIPRANARGEVVAIIFCDSIYVTVSKHNTYTSMEYLNCLFKVGLELLRIVTVYRPPPKTKSPNVPVFLREFADLLDLPPVHTQNRPSTSPQQTTNNMLPWTLTRKATSSMSL</sequence>
<evidence type="ECO:0000313" key="3">
    <source>
        <dbReference type="Proteomes" id="UP001209878"/>
    </source>
</evidence>
<gene>
    <name evidence="2" type="ORF">NP493_533g01091</name>
</gene>
<dbReference type="PANTHER" id="PTHR46670">
    <property type="entry name" value="ENDO/EXONUCLEASE/PHOSPHATASE DOMAIN-CONTAINING PROTEIN"/>
    <property type="match status" value="1"/>
</dbReference>
<organism evidence="2 3">
    <name type="scientific">Ridgeia piscesae</name>
    <name type="common">Tubeworm</name>
    <dbReference type="NCBI Taxonomy" id="27915"/>
    <lineage>
        <taxon>Eukaryota</taxon>
        <taxon>Metazoa</taxon>
        <taxon>Spiralia</taxon>
        <taxon>Lophotrochozoa</taxon>
        <taxon>Annelida</taxon>
        <taxon>Polychaeta</taxon>
        <taxon>Sedentaria</taxon>
        <taxon>Canalipalpata</taxon>
        <taxon>Sabellida</taxon>
        <taxon>Siboglinidae</taxon>
        <taxon>Ridgeia</taxon>
    </lineage>
</organism>